<dbReference type="InterPro" id="IPR036291">
    <property type="entry name" value="NAD(P)-bd_dom_sf"/>
</dbReference>
<dbReference type="EMBL" id="VBOY01000027">
    <property type="protein sequence ID" value="TMQ67850.1"/>
    <property type="molecule type" value="Genomic_DNA"/>
</dbReference>
<name>A0A538TW41_UNCEI</name>
<gene>
    <name evidence="2" type="ORF">E6K78_03280</name>
</gene>
<feature type="domain" description="NAD-dependent epimerase/dehydratase" evidence="1">
    <location>
        <begin position="5"/>
        <end position="214"/>
    </location>
</feature>
<reference evidence="2 3" key="1">
    <citation type="journal article" date="2019" name="Nat. Microbiol.">
        <title>Mediterranean grassland soil C-N compound turnover is dependent on rainfall and depth, and is mediated by genomically divergent microorganisms.</title>
        <authorList>
            <person name="Diamond S."/>
            <person name="Andeer P.F."/>
            <person name="Li Z."/>
            <person name="Crits-Christoph A."/>
            <person name="Burstein D."/>
            <person name="Anantharaman K."/>
            <person name="Lane K.R."/>
            <person name="Thomas B.C."/>
            <person name="Pan C."/>
            <person name="Northen T.R."/>
            <person name="Banfield J.F."/>
        </authorList>
    </citation>
    <scope>NUCLEOTIDE SEQUENCE [LARGE SCALE GENOMIC DNA]</scope>
    <source>
        <strain evidence="2">WS_8</strain>
    </source>
</reference>
<dbReference type="GO" id="GO:0005737">
    <property type="term" value="C:cytoplasm"/>
    <property type="evidence" value="ECO:0007669"/>
    <property type="project" value="TreeGrafter"/>
</dbReference>
<accession>A0A538TW41</accession>
<evidence type="ECO:0000313" key="2">
    <source>
        <dbReference type="EMBL" id="TMQ67850.1"/>
    </source>
</evidence>
<dbReference type="Proteomes" id="UP000316609">
    <property type="component" value="Unassembled WGS sequence"/>
</dbReference>
<organism evidence="2 3">
    <name type="scientific">Eiseniibacteriota bacterium</name>
    <dbReference type="NCBI Taxonomy" id="2212470"/>
    <lineage>
        <taxon>Bacteria</taxon>
        <taxon>Candidatus Eiseniibacteriota</taxon>
    </lineage>
</organism>
<evidence type="ECO:0000313" key="3">
    <source>
        <dbReference type="Proteomes" id="UP000316609"/>
    </source>
</evidence>
<dbReference type="Gene3D" id="3.40.50.720">
    <property type="entry name" value="NAD(P)-binding Rossmann-like Domain"/>
    <property type="match status" value="1"/>
</dbReference>
<comment type="caution">
    <text evidence="2">The sequence shown here is derived from an EMBL/GenBank/DDBJ whole genome shotgun (WGS) entry which is preliminary data.</text>
</comment>
<dbReference type="SUPFAM" id="SSF51735">
    <property type="entry name" value="NAD(P)-binding Rossmann-fold domains"/>
    <property type="match status" value="1"/>
</dbReference>
<dbReference type="InterPro" id="IPR001509">
    <property type="entry name" value="Epimerase_deHydtase"/>
</dbReference>
<evidence type="ECO:0000259" key="1">
    <source>
        <dbReference type="Pfam" id="PF01370"/>
    </source>
</evidence>
<dbReference type="Pfam" id="PF01370">
    <property type="entry name" value="Epimerase"/>
    <property type="match status" value="1"/>
</dbReference>
<dbReference type="PANTHER" id="PTHR48079:SF6">
    <property type="entry name" value="NAD(P)-BINDING DOMAIN-CONTAINING PROTEIN-RELATED"/>
    <property type="match status" value="1"/>
</dbReference>
<dbReference type="PANTHER" id="PTHR48079">
    <property type="entry name" value="PROTEIN YEEZ"/>
    <property type="match status" value="1"/>
</dbReference>
<proteinExistence type="predicted"/>
<sequence length="302" mass="32429">MATRVFITGTTGYLGGAISARLAQSGCDVRGLTRSEERARRLALWGVQPVLGDLDSPESFLAELKNSDAVIHAAFDGTAPAERDERALEAVRAGCQDGRVRRFLYTSGVWVHGDTGGQVADESSPLAPAEVVSWRPAHEEEALELAAHDVQVVILRPGMVYGGTGGALGEWFEEARDKGSISYPGGEQHWSMVHRDDVADAYLLGLEHARGGERYLLVDGSRFTVRELAEAAAQAAGVTARAIARAEVLDTLGPHGAARLMDQQFHSAKARRELGWVPAHTSFVTEAAALHREWNAGRTAVA</sequence>
<protein>
    <submittedName>
        <fullName evidence="2">NAD-dependent epimerase/dehydratase family protein</fullName>
    </submittedName>
</protein>
<dbReference type="AlphaFoldDB" id="A0A538TW41"/>
<dbReference type="InterPro" id="IPR051783">
    <property type="entry name" value="NAD(P)-dependent_oxidoreduct"/>
</dbReference>
<dbReference type="GO" id="GO:0004029">
    <property type="term" value="F:aldehyde dehydrogenase (NAD+) activity"/>
    <property type="evidence" value="ECO:0007669"/>
    <property type="project" value="TreeGrafter"/>
</dbReference>